<reference evidence="6" key="1">
    <citation type="submission" date="2022-11" db="UniProtKB">
        <authorList>
            <consortium name="WormBaseParasite"/>
        </authorList>
    </citation>
    <scope>IDENTIFICATION</scope>
</reference>
<evidence type="ECO:0000313" key="6">
    <source>
        <dbReference type="WBParaSite" id="sdigi.contig24.g2002.t1"/>
    </source>
</evidence>
<dbReference type="InterPro" id="IPR008160">
    <property type="entry name" value="Collagen"/>
</dbReference>
<evidence type="ECO:0000256" key="3">
    <source>
        <dbReference type="ARBA" id="ARBA00022737"/>
    </source>
</evidence>
<evidence type="ECO:0000256" key="4">
    <source>
        <dbReference type="SAM" id="MobiDB-lite"/>
    </source>
</evidence>
<feature type="compositionally biased region" description="Polar residues" evidence="4">
    <location>
        <begin position="26"/>
        <end position="35"/>
    </location>
</feature>
<dbReference type="AlphaFoldDB" id="A0A915PLD2"/>
<dbReference type="PANTHER" id="PTHR15427">
    <property type="entry name" value="EMILIN ELASTIN MICROFIBRIL INTERFACE-LOCATED PROTEIN ELASTIN MICROFIBRIL INTERFACER"/>
    <property type="match status" value="1"/>
</dbReference>
<accession>A0A915PLD2</accession>
<keyword evidence="5" id="KW-1185">Reference proteome</keyword>
<keyword evidence="2" id="KW-0964">Secreted</keyword>
<evidence type="ECO:0000256" key="2">
    <source>
        <dbReference type="ARBA" id="ARBA00022525"/>
    </source>
</evidence>
<proteinExistence type="predicted"/>
<dbReference type="GO" id="GO:0005576">
    <property type="term" value="C:extracellular region"/>
    <property type="evidence" value="ECO:0007669"/>
    <property type="project" value="UniProtKB-SubCell"/>
</dbReference>
<evidence type="ECO:0000256" key="1">
    <source>
        <dbReference type="ARBA" id="ARBA00004613"/>
    </source>
</evidence>
<dbReference type="Proteomes" id="UP000887581">
    <property type="component" value="Unplaced"/>
</dbReference>
<name>A0A915PLD2_9BILA</name>
<keyword evidence="3" id="KW-0677">Repeat</keyword>
<organism evidence="5 6">
    <name type="scientific">Setaria digitata</name>
    <dbReference type="NCBI Taxonomy" id="48799"/>
    <lineage>
        <taxon>Eukaryota</taxon>
        <taxon>Metazoa</taxon>
        <taxon>Ecdysozoa</taxon>
        <taxon>Nematoda</taxon>
        <taxon>Chromadorea</taxon>
        <taxon>Rhabditida</taxon>
        <taxon>Spirurina</taxon>
        <taxon>Spiruromorpha</taxon>
        <taxon>Filarioidea</taxon>
        <taxon>Setariidae</taxon>
        <taxon>Setaria</taxon>
    </lineage>
</organism>
<sequence>MGLQASSRIMFLHYTLGEKDEKSFDSKQQFEQSRLGNIIQGPQGRKGPRGPPGPVGPPGLQGERGPPGEQGKTGLPGPPGPKGKSKRNFGKLISLREASNRGSYSWCAVCVFVSAGILPPVCD</sequence>
<protein>
    <submittedName>
        <fullName evidence="6">Uncharacterized protein</fullName>
    </submittedName>
</protein>
<feature type="region of interest" description="Disordered" evidence="4">
    <location>
        <begin position="20"/>
        <end position="89"/>
    </location>
</feature>
<dbReference type="PANTHER" id="PTHR15427:SF50">
    <property type="entry name" value="COMPLEMENT C1Q TUMOR NECROSIS FACTOR-RELATED PROTEIN 2-LIKE"/>
    <property type="match status" value="1"/>
</dbReference>
<dbReference type="InterPro" id="IPR050392">
    <property type="entry name" value="Collagen/C1q_domain"/>
</dbReference>
<dbReference type="WBParaSite" id="sdigi.contig24.g2002.t1">
    <property type="protein sequence ID" value="sdigi.contig24.g2002.t1"/>
    <property type="gene ID" value="sdigi.contig24.g2002"/>
</dbReference>
<comment type="subcellular location">
    <subcellularLocation>
        <location evidence="1">Secreted</location>
    </subcellularLocation>
</comment>
<evidence type="ECO:0000313" key="5">
    <source>
        <dbReference type="Proteomes" id="UP000887581"/>
    </source>
</evidence>
<dbReference type="Pfam" id="PF01391">
    <property type="entry name" value="Collagen"/>
    <property type="match status" value="1"/>
</dbReference>